<dbReference type="OrthoDB" id="8545217at2"/>
<organism evidence="2 3">
    <name type="scientific">Arthrobacter subterraneus</name>
    <dbReference type="NCBI Taxonomy" id="335973"/>
    <lineage>
        <taxon>Bacteria</taxon>
        <taxon>Bacillati</taxon>
        <taxon>Actinomycetota</taxon>
        <taxon>Actinomycetes</taxon>
        <taxon>Micrococcales</taxon>
        <taxon>Micrococcaceae</taxon>
        <taxon>Arthrobacter</taxon>
    </lineage>
</organism>
<dbReference type="RefSeq" id="WP_090588409.1">
    <property type="nucleotide sequence ID" value="NZ_FNDT01000034.1"/>
</dbReference>
<proteinExistence type="predicted"/>
<dbReference type="Gene3D" id="3.40.30.10">
    <property type="entry name" value="Glutaredoxin"/>
    <property type="match status" value="1"/>
</dbReference>
<dbReference type="AlphaFoldDB" id="A0A1G8PHX9"/>
<dbReference type="InterPro" id="IPR002109">
    <property type="entry name" value="Glutaredoxin"/>
</dbReference>
<dbReference type="CDD" id="cd02976">
    <property type="entry name" value="NrdH"/>
    <property type="match status" value="1"/>
</dbReference>
<dbReference type="SUPFAM" id="SSF52833">
    <property type="entry name" value="Thioredoxin-like"/>
    <property type="match status" value="1"/>
</dbReference>
<gene>
    <name evidence="2" type="ORF">SAMN04488693_1344</name>
</gene>
<dbReference type="EMBL" id="FNDT01000034">
    <property type="protein sequence ID" value="SDI92042.1"/>
    <property type="molecule type" value="Genomic_DNA"/>
</dbReference>
<feature type="domain" description="Glutaredoxin" evidence="1">
    <location>
        <begin position="4"/>
        <end position="61"/>
    </location>
</feature>
<dbReference type="PROSITE" id="PS51354">
    <property type="entry name" value="GLUTAREDOXIN_2"/>
    <property type="match status" value="1"/>
</dbReference>
<evidence type="ECO:0000313" key="3">
    <source>
        <dbReference type="Proteomes" id="UP000199258"/>
    </source>
</evidence>
<dbReference type="Proteomes" id="UP000199258">
    <property type="component" value="Unassembled WGS sequence"/>
</dbReference>
<evidence type="ECO:0000259" key="1">
    <source>
        <dbReference type="Pfam" id="PF00462"/>
    </source>
</evidence>
<evidence type="ECO:0000313" key="2">
    <source>
        <dbReference type="EMBL" id="SDI92042.1"/>
    </source>
</evidence>
<name>A0A1G8PHX9_9MICC</name>
<protein>
    <submittedName>
        <fullName evidence="2">Glutaredoxin-like protein NrdH</fullName>
    </submittedName>
</protein>
<dbReference type="InterPro" id="IPR036249">
    <property type="entry name" value="Thioredoxin-like_sf"/>
</dbReference>
<dbReference type="STRING" id="335973.SAMN04488693_1344"/>
<keyword evidence="3" id="KW-1185">Reference proteome</keyword>
<accession>A0A1G8PHX9</accession>
<reference evidence="2 3" key="1">
    <citation type="submission" date="2016-10" db="EMBL/GenBank/DDBJ databases">
        <authorList>
            <person name="de Groot N.N."/>
        </authorList>
    </citation>
    <scope>NUCLEOTIDE SEQUENCE [LARGE SCALE GENOMIC DNA]</scope>
    <source>
        <strain evidence="2 3">NP_1H</strain>
    </source>
</reference>
<sequence length="90" mass="9694">MSLTIYTKPGCFPCRKTIEKFQDAGLIPQIVDISSTPAALDYITGDPAEGGLGYSQAPVVVYERDGTEDHWSGLNPTKIRHVIALATASK</sequence>
<dbReference type="Pfam" id="PF00462">
    <property type="entry name" value="Glutaredoxin"/>
    <property type="match status" value="1"/>
</dbReference>